<keyword evidence="9" id="KW-1185">Reference proteome</keyword>
<comment type="subcellular location">
    <subcellularLocation>
        <location evidence="6">Cell membrane</location>
        <topology evidence="6">Peripheral membrane protein</topology>
        <orientation evidence="6">Cytoplasmic side</orientation>
    </subcellularLocation>
</comment>
<dbReference type="EMBL" id="JBHUOS010000010">
    <property type="protein sequence ID" value="MFD2917110.1"/>
    <property type="molecule type" value="Genomic_DNA"/>
</dbReference>
<evidence type="ECO:0000259" key="7">
    <source>
        <dbReference type="PROSITE" id="PS51722"/>
    </source>
</evidence>
<organism evidence="8 9">
    <name type="scientific">Psychroserpens luteus</name>
    <dbReference type="NCBI Taxonomy" id="1434066"/>
    <lineage>
        <taxon>Bacteria</taxon>
        <taxon>Pseudomonadati</taxon>
        <taxon>Bacteroidota</taxon>
        <taxon>Flavobacteriia</taxon>
        <taxon>Flavobacteriales</taxon>
        <taxon>Flavobacteriaceae</taxon>
        <taxon>Psychroserpens</taxon>
    </lineage>
</organism>
<evidence type="ECO:0000256" key="5">
    <source>
        <dbReference type="ARBA" id="ARBA00023134"/>
    </source>
</evidence>
<dbReference type="PROSITE" id="PS51722">
    <property type="entry name" value="G_TR_2"/>
    <property type="match status" value="1"/>
</dbReference>
<dbReference type="GO" id="GO:0003746">
    <property type="term" value="F:translation elongation factor activity"/>
    <property type="evidence" value="ECO:0007669"/>
    <property type="project" value="UniProtKB-KW"/>
</dbReference>
<comment type="similarity">
    <text evidence="1 6">Belongs to the TRAFAC class translation factor GTPase superfamily. Classic translation factor GTPase family. LepA subfamily.</text>
</comment>
<dbReference type="Pfam" id="PF06421">
    <property type="entry name" value="LepA_C"/>
    <property type="match status" value="1"/>
</dbReference>
<keyword evidence="5 6" id="KW-0342">GTP-binding</keyword>
<dbReference type="InterPro" id="IPR013842">
    <property type="entry name" value="LepA_CTD"/>
</dbReference>
<evidence type="ECO:0000313" key="9">
    <source>
        <dbReference type="Proteomes" id="UP001597548"/>
    </source>
</evidence>
<dbReference type="Pfam" id="PF03144">
    <property type="entry name" value="GTP_EFTU_D2"/>
    <property type="match status" value="1"/>
</dbReference>
<reference evidence="9" key="1">
    <citation type="journal article" date="2019" name="Int. J. Syst. Evol. Microbiol.">
        <title>The Global Catalogue of Microorganisms (GCM) 10K type strain sequencing project: providing services to taxonomists for standard genome sequencing and annotation.</title>
        <authorList>
            <consortium name="The Broad Institute Genomics Platform"/>
            <consortium name="The Broad Institute Genome Sequencing Center for Infectious Disease"/>
            <person name="Wu L."/>
            <person name="Ma J."/>
        </authorList>
    </citation>
    <scope>NUCLEOTIDE SEQUENCE [LARGE SCALE GENOMIC DNA]</scope>
    <source>
        <strain evidence="9">KCTC 32514</strain>
    </source>
</reference>
<dbReference type="InterPro" id="IPR006297">
    <property type="entry name" value="EF-4"/>
</dbReference>
<keyword evidence="6" id="KW-0472">Membrane</keyword>
<dbReference type="InterPro" id="IPR000640">
    <property type="entry name" value="EFG_V-like"/>
</dbReference>
<feature type="domain" description="Tr-type G" evidence="7">
    <location>
        <begin position="2"/>
        <end position="183"/>
    </location>
</feature>
<evidence type="ECO:0000256" key="3">
    <source>
        <dbReference type="ARBA" id="ARBA00022801"/>
    </source>
</evidence>
<dbReference type="RefSeq" id="WP_194506709.1">
    <property type="nucleotide sequence ID" value="NZ_JADILU010000001.1"/>
</dbReference>
<dbReference type="CDD" id="cd03699">
    <property type="entry name" value="EF4_II"/>
    <property type="match status" value="1"/>
</dbReference>
<keyword evidence="8" id="KW-0251">Elongation factor</keyword>
<evidence type="ECO:0000256" key="4">
    <source>
        <dbReference type="ARBA" id="ARBA00022917"/>
    </source>
</evidence>
<dbReference type="InterPro" id="IPR027417">
    <property type="entry name" value="P-loop_NTPase"/>
</dbReference>
<evidence type="ECO:0000256" key="6">
    <source>
        <dbReference type="HAMAP-Rule" id="MF_00071"/>
    </source>
</evidence>
<dbReference type="PANTHER" id="PTHR43512">
    <property type="entry name" value="TRANSLATION FACTOR GUF1-RELATED"/>
    <property type="match status" value="1"/>
</dbReference>
<dbReference type="PRINTS" id="PR00315">
    <property type="entry name" value="ELONGATNFCT"/>
</dbReference>
<keyword evidence="3 6" id="KW-0378">Hydrolase</keyword>
<dbReference type="Proteomes" id="UP001597548">
    <property type="component" value="Unassembled WGS sequence"/>
</dbReference>
<dbReference type="Gene3D" id="3.40.50.300">
    <property type="entry name" value="P-loop containing nucleotide triphosphate hydrolases"/>
    <property type="match status" value="1"/>
</dbReference>
<dbReference type="SUPFAM" id="SSF52540">
    <property type="entry name" value="P-loop containing nucleoside triphosphate hydrolases"/>
    <property type="match status" value="1"/>
</dbReference>
<evidence type="ECO:0000256" key="2">
    <source>
        <dbReference type="ARBA" id="ARBA00022741"/>
    </source>
</evidence>
<keyword evidence="2 6" id="KW-0547">Nucleotide-binding</keyword>
<dbReference type="GO" id="GO:0016787">
    <property type="term" value="F:hydrolase activity"/>
    <property type="evidence" value="ECO:0007669"/>
    <property type="project" value="UniProtKB-KW"/>
</dbReference>
<dbReference type="SUPFAM" id="SSF50447">
    <property type="entry name" value="Translation proteins"/>
    <property type="match status" value="1"/>
</dbReference>
<feature type="binding site" evidence="6">
    <location>
        <begin position="130"/>
        <end position="133"/>
    </location>
    <ligand>
        <name>GTP</name>
        <dbReference type="ChEBI" id="CHEBI:37565"/>
    </ligand>
</feature>
<proteinExistence type="inferred from homology"/>
<dbReference type="PANTHER" id="PTHR43512:SF4">
    <property type="entry name" value="TRANSLATION FACTOR GUF1 HOMOLOG, CHLOROPLASTIC"/>
    <property type="match status" value="1"/>
</dbReference>
<dbReference type="InterPro" id="IPR038363">
    <property type="entry name" value="LepA_C_sf"/>
</dbReference>
<dbReference type="EC" id="3.6.5.n1" evidence="6"/>
<dbReference type="NCBIfam" id="TIGR01393">
    <property type="entry name" value="lepA"/>
    <property type="match status" value="1"/>
</dbReference>
<comment type="catalytic activity">
    <reaction evidence="6">
        <text>GTP + H2O = GDP + phosphate + H(+)</text>
        <dbReference type="Rhea" id="RHEA:19669"/>
        <dbReference type="ChEBI" id="CHEBI:15377"/>
        <dbReference type="ChEBI" id="CHEBI:15378"/>
        <dbReference type="ChEBI" id="CHEBI:37565"/>
        <dbReference type="ChEBI" id="CHEBI:43474"/>
        <dbReference type="ChEBI" id="CHEBI:58189"/>
        <dbReference type="EC" id="3.6.5.n1"/>
    </reaction>
</comment>
<dbReference type="CDD" id="cd03709">
    <property type="entry name" value="lepA_C"/>
    <property type="match status" value="1"/>
</dbReference>
<gene>
    <name evidence="6 8" type="primary">lepA</name>
    <name evidence="8" type="ORF">ACFS29_15760</name>
</gene>
<comment type="caution">
    <text evidence="8">The sequence shown here is derived from an EMBL/GenBank/DDBJ whole genome shotgun (WGS) entry which is preliminary data.</text>
</comment>
<dbReference type="InterPro" id="IPR005225">
    <property type="entry name" value="Small_GTP-bd"/>
</dbReference>
<dbReference type="NCBIfam" id="TIGR00231">
    <property type="entry name" value="small_GTP"/>
    <property type="match status" value="1"/>
</dbReference>
<dbReference type="Gene3D" id="3.30.70.870">
    <property type="entry name" value="Elongation Factor G (Translational Gtpase), domain 3"/>
    <property type="match status" value="1"/>
</dbReference>
<dbReference type="SUPFAM" id="SSF54980">
    <property type="entry name" value="EF-G C-terminal domain-like"/>
    <property type="match status" value="2"/>
</dbReference>
<dbReference type="InterPro" id="IPR035654">
    <property type="entry name" value="LepA_IV"/>
</dbReference>
<keyword evidence="4 6" id="KW-0648">Protein biosynthesis</keyword>
<dbReference type="CDD" id="cd16260">
    <property type="entry name" value="EF4_III"/>
    <property type="match status" value="1"/>
</dbReference>
<comment type="function">
    <text evidence="6">Required for accurate and efficient protein synthesis under certain stress conditions. May act as a fidelity factor of the translation reaction, by catalyzing a one-codon backward translocation of tRNAs on improperly translocated ribosomes. Back-translocation proceeds from a post-translocation (POST) complex to a pre-translocation (PRE) complex, thus giving elongation factor G a second chance to translocate the tRNAs correctly. Binds to ribosomes in a GTP-dependent manner.</text>
</comment>
<dbReference type="Pfam" id="PF00009">
    <property type="entry name" value="GTP_EFTU"/>
    <property type="match status" value="1"/>
</dbReference>
<dbReference type="Gene3D" id="3.30.70.2570">
    <property type="entry name" value="Elongation factor 4, C-terminal domain"/>
    <property type="match status" value="1"/>
</dbReference>
<feature type="binding site" evidence="6">
    <location>
        <begin position="14"/>
        <end position="19"/>
    </location>
    <ligand>
        <name>GTP</name>
        <dbReference type="ChEBI" id="CHEBI:37565"/>
    </ligand>
</feature>
<evidence type="ECO:0000313" key="8">
    <source>
        <dbReference type="EMBL" id="MFD2917110.1"/>
    </source>
</evidence>
<evidence type="ECO:0000256" key="1">
    <source>
        <dbReference type="ARBA" id="ARBA00005454"/>
    </source>
</evidence>
<dbReference type="Pfam" id="PF00679">
    <property type="entry name" value="EFG_C"/>
    <property type="match status" value="1"/>
</dbReference>
<dbReference type="InterPro" id="IPR009000">
    <property type="entry name" value="Transl_B-barrel_sf"/>
</dbReference>
<dbReference type="InterPro" id="IPR000795">
    <property type="entry name" value="T_Tr_GTP-bd_dom"/>
</dbReference>
<keyword evidence="6" id="KW-1003">Cell membrane</keyword>
<dbReference type="CDD" id="cd01890">
    <property type="entry name" value="LepA"/>
    <property type="match status" value="1"/>
</dbReference>
<dbReference type="Gene3D" id="2.40.30.10">
    <property type="entry name" value="Translation factors"/>
    <property type="match status" value="1"/>
</dbReference>
<accession>A0ABW5ZY27</accession>
<sequence length="598" mass="66857">MKNIRNFCIIAHIDHGKSTLADRLLDFTGTVTAREKQDQLLDSMDLERERGITIKSHAIQMDYTYEGEQYVLNLIDTPGHVDFSYEVSRSIAACEGALLIVDAAQSIQAQTISNLYLALENDLEIIPVLNKVDLPSANPEEVTDDIVELLGCDPEEVIHASGKTGFGVENILKAIIERVPAPKGDVDAPLQALIFDSVYNTFRGIETYFRVFNGEIKKGQKIKFVATDKEYFADEVGTLKLTQVAKKSVKAGDVGYLITGIKTAKEVKVGDTITDFANPTTNIVEGFEDVKPMVFAGIYPVDTEDYEELRNSMEKLQLNDASLVFQPESSAALGFGFRCGFLGMLHMEIIQERLEREFDMTVITTVPNVSYNAYTNKNPDVPFIVNNPSDLPEPTTVNRVEEPYIKATIITKSDFVGNVMSLCIEKRGMVLNQTYLTPERVELTFEMPLAEIVFDFYDRLKTVSKGYASFDYSPIGMKVSKLVRLDILLNGQTVDALSALIHTDNAQNIGKKMCEKLKELIPRQQFDIPIQAAIGAKIISRETIKALRKDVTAKCYGGDISRKRKLLEKQKKGKKRMRQVGNVEIPQQAFMAVLKLND</sequence>
<dbReference type="Gene3D" id="3.30.70.240">
    <property type="match status" value="1"/>
</dbReference>
<dbReference type="HAMAP" id="MF_00071">
    <property type="entry name" value="LepA"/>
    <property type="match status" value="1"/>
</dbReference>
<dbReference type="InterPro" id="IPR004161">
    <property type="entry name" value="EFTu-like_2"/>
</dbReference>
<name>A0ABW5ZY27_9FLAO</name>
<dbReference type="InterPro" id="IPR035647">
    <property type="entry name" value="EFG_III/V"/>
</dbReference>
<protein>
    <recommendedName>
        <fullName evidence="6">Elongation factor 4</fullName>
        <shortName evidence="6">EF-4</shortName>
        <ecNumber evidence="6">3.6.5.n1</ecNumber>
    </recommendedName>
    <alternativeName>
        <fullName evidence="6">Ribosomal back-translocase LepA</fullName>
    </alternativeName>
</protein>